<dbReference type="InterPro" id="IPR036887">
    <property type="entry name" value="HTH_APSES_sf"/>
</dbReference>
<evidence type="ECO:0000259" key="1">
    <source>
        <dbReference type="PROSITE" id="PS51301"/>
    </source>
</evidence>
<protein>
    <submittedName>
        <fullName evidence="2">DNA-binding protein</fullName>
    </submittedName>
</protein>
<dbReference type="SUPFAM" id="SSF54616">
    <property type="entry name" value="DNA-binding domain of Mlu1-box binding protein MBP1"/>
    <property type="match status" value="1"/>
</dbReference>
<keyword evidence="3" id="KW-1185">Reference proteome</keyword>
<dbReference type="InterPro" id="IPR018004">
    <property type="entry name" value="KilA/APSES_HTH"/>
</dbReference>
<sequence>MNASNIIPFHYEGQAVRFNSDGWINATVAAAVFDMEPRDWLRLHETEGYMRALAKHLSIQFEPKFTERKQSKKVSGGKSGFRPELSNCAGLVITKRGSSVNGGGTWLHPKLAVAFARWLNVDFAVWCDLHIDALLRGDLNEKQQFDRACRIYTEAKDVASLSGRELARWKIKKPALEYRVEYWREQLQLTLGLDAA</sequence>
<dbReference type="GO" id="GO:0003677">
    <property type="term" value="F:DNA binding"/>
    <property type="evidence" value="ECO:0007669"/>
    <property type="project" value="UniProtKB-KW"/>
</dbReference>
<evidence type="ECO:0000313" key="2">
    <source>
        <dbReference type="EMBL" id="MBD1602249.1"/>
    </source>
</evidence>
<comment type="caution">
    <text evidence="2">The sequence shown here is derived from an EMBL/GenBank/DDBJ whole genome shotgun (WGS) entry which is preliminary data.</text>
</comment>
<dbReference type="Pfam" id="PF10549">
    <property type="entry name" value="ORF11CD3"/>
    <property type="match status" value="1"/>
</dbReference>
<dbReference type="EMBL" id="JAAOCA010000060">
    <property type="protein sequence ID" value="MBD1602249.1"/>
    <property type="molecule type" value="Genomic_DNA"/>
</dbReference>
<dbReference type="RefSeq" id="WP_190426992.1">
    <property type="nucleotide sequence ID" value="NZ_JAAOCA010000060.1"/>
</dbReference>
<feature type="domain" description="KilA-N" evidence="1">
    <location>
        <begin position="5"/>
        <end position="134"/>
    </location>
</feature>
<organism evidence="2 3">
    <name type="scientific">Pseudomonas typographi</name>
    <dbReference type="NCBI Taxonomy" id="2715964"/>
    <lineage>
        <taxon>Bacteria</taxon>
        <taxon>Pseudomonadati</taxon>
        <taxon>Pseudomonadota</taxon>
        <taxon>Gammaproteobacteria</taxon>
        <taxon>Pseudomonadales</taxon>
        <taxon>Pseudomonadaceae</taxon>
        <taxon>Pseudomonas</taxon>
    </lineage>
</organism>
<accession>A0ABR7Z9W4</accession>
<keyword evidence="2" id="KW-0238">DNA-binding</keyword>
<gene>
    <name evidence="2" type="ORF">HAQ05_26580</name>
</gene>
<dbReference type="Pfam" id="PF04383">
    <property type="entry name" value="KilA-N"/>
    <property type="match status" value="1"/>
</dbReference>
<name>A0ABR7Z9W4_9PSED</name>
<dbReference type="Proteomes" id="UP000805841">
    <property type="component" value="Unassembled WGS sequence"/>
</dbReference>
<reference evidence="2 3" key="1">
    <citation type="journal article" date="2020" name="Insects">
        <title>Bacteria Belonging to Pseudomonas typographi sp. nov. from the Bark Beetle Ips typographus Have Genomic Potential to Aid in the Host Ecology.</title>
        <authorList>
            <person name="Peral-Aranega E."/>
            <person name="Saati-Santamaria Z."/>
            <person name="Kolarik M."/>
            <person name="Rivas R."/>
            <person name="Garcia-Fraile P."/>
        </authorList>
    </citation>
    <scope>NUCLEOTIDE SEQUENCE [LARGE SCALE GENOMIC DNA]</scope>
    <source>
        <strain evidence="2 3">CA3A</strain>
    </source>
</reference>
<dbReference type="InterPro" id="IPR017880">
    <property type="entry name" value="KilA_N"/>
</dbReference>
<dbReference type="InterPro" id="IPR018877">
    <property type="entry name" value="Phage_P22_Orf201_C"/>
</dbReference>
<proteinExistence type="predicted"/>
<evidence type="ECO:0000313" key="3">
    <source>
        <dbReference type="Proteomes" id="UP000805841"/>
    </source>
</evidence>
<dbReference type="SMART" id="SM01252">
    <property type="entry name" value="KilA-N"/>
    <property type="match status" value="1"/>
</dbReference>
<dbReference type="PROSITE" id="PS51301">
    <property type="entry name" value="KILA_N"/>
    <property type="match status" value="1"/>
</dbReference>